<evidence type="ECO:0000313" key="14">
    <source>
        <dbReference type="EMBL" id="KZT02600.1"/>
    </source>
</evidence>
<feature type="region of interest" description="Disordered" evidence="13">
    <location>
        <begin position="406"/>
        <end position="449"/>
    </location>
</feature>
<evidence type="ECO:0000256" key="1">
    <source>
        <dbReference type="ARBA" id="ARBA00001946"/>
    </source>
</evidence>
<organism evidence="14 15">
    <name type="scientific">Laetiporus sulphureus 93-53</name>
    <dbReference type="NCBI Taxonomy" id="1314785"/>
    <lineage>
        <taxon>Eukaryota</taxon>
        <taxon>Fungi</taxon>
        <taxon>Dikarya</taxon>
        <taxon>Basidiomycota</taxon>
        <taxon>Agaricomycotina</taxon>
        <taxon>Agaricomycetes</taxon>
        <taxon>Polyporales</taxon>
        <taxon>Laetiporus</taxon>
    </lineage>
</organism>
<gene>
    <name evidence="14" type="ORF">LAESUDRAFT_716802</name>
</gene>
<dbReference type="FunCoup" id="A0A165CD69">
    <property type="interactions" value="157"/>
</dbReference>
<evidence type="ECO:0000256" key="8">
    <source>
        <dbReference type="ARBA" id="ARBA00022842"/>
    </source>
</evidence>
<dbReference type="PANTHER" id="PTHR21404">
    <property type="entry name" value="HEN1"/>
    <property type="match status" value="1"/>
</dbReference>
<keyword evidence="6" id="KW-0949">S-adenosyl-L-methionine</keyword>
<evidence type="ECO:0000256" key="2">
    <source>
        <dbReference type="ARBA" id="ARBA00009026"/>
    </source>
</evidence>
<dbReference type="InterPro" id="IPR029063">
    <property type="entry name" value="SAM-dependent_MTases_sf"/>
</dbReference>
<protein>
    <recommendedName>
        <fullName evidence="3">Small RNA 2'-O-methyltransferase</fullName>
        <ecNumber evidence="11">2.1.1.386</ecNumber>
    </recommendedName>
</protein>
<evidence type="ECO:0000256" key="11">
    <source>
        <dbReference type="ARBA" id="ARBA00035025"/>
    </source>
</evidence>
<comment type="catalytic activity">
    <reaction evidence="12">
        <text>small RNA 3'-end nucleotide + S-adenosyl-L-methionine = small RNA 3'-end 2'-O-methylnucleotide + S-adenosyl-L-homocysteine + H(+)</text>
        <dbReference type="Rhea" id="RHEA:37887"/>
        <dbReference type="Rhea" id="RHEA-COMP:10415"/>
        <dbReference type="Rhea" id="RHEA-COMP:10416"/>
        <dbReference type="ChEBI" id="CHEBI:15378"/>
        <dbReference type="ChEBI" id="CHEBI:57856"/>
        <dbReference type="ChEBI" id="CHEBI:59789"/>
        <dbReference type="ChEBI" id="CHEBI:74896"/>
        <dbReference type="ChEBI" id="CHEBI:74898"/>
        <dbReference type="EC" id="2.1.1.386"/>
    </reaction>
</comment>
<dbReference type="EMBL" id="KV427651">
    <property type="protein sequence ID" value="KZT02600.1"/>
    <property type="molecule type" value="Genomic_DNA"/>
</dbReference>
<comment type="cofactor">
    <cofactor evidence="1">
        <name>Mg(2+)</name>
        <dbReference type="ChEBI" id="CHEBI:18420"/>
    </cofactor>
</comment>
<evidence type="ECO:0000256" key="12">
    <source>
        <dbReference type="ARBA" id="ARBA00048418"/>
    </source>
</evidence>
<feature type="compositionally biased region" description="Polar residues" evidence="13">
    <location>
        <begin position="407"/>
        <end position="423"/>
    </location>
</feature>
<dbReference type="EC" id="2.1.1.386" evidence="11"/>
<evidence type="ECO:0000256" key="4">
    <source>
        <dbReference type="ARBA" id="ARBA00022603"/>
    </source>
</evidence>
<dbReference type="SUPFAM" id="SSF53335">
    <property type="entry name" value="S-adenosyl-L-methionine-dependent methyltransferases"/>
    <property type="match status" value="1"/>
</dbReference>
<proteinExistence type="inferred from homology"/>
<dbReference type="InParanoid" id="A0A165CD69"/>
<keyword evidence="15" id="KW-1185">Reference proteome</keyword>
<evidence type="ECO:0000256" key="9">
    <source>
        <dbReference type="ARBA" id="ARBA00022884"/>
    </source>
</evidence>
<sequence length="488" mass="54566">MFVEQGHDELTVTFYPPLHLQRRAWVLDVLRRERVHMVLDVGCGEGELISCLCNPAPWLPPPSLTVPDSLSTSGIPGDILSLPLTDINLHPAKVVGLDISAADLKYAVESTAPESSSGEDCWTGTLRWEPLEVKIWEGDLQSINPEFVNVECIVSTEVIEHLPEGVLQNFAPIMLGVYHPRLLLITSPSYTFNARFTRPNAPKEARNGYPDPTGRTTRIFRHHDHKFEWTVQEFTEWCNQIADEWGYEAQIGGVGKARENDEWGRDDELGWASQVAAFRRREGDVYEDKRNKAVERMSNPEARTELKLLATHHHHAHEKAGQPALLDEIRRLLASEVKQSMHPSFRLGELWYKASIAKACGGWLEVLLAVIRQEPALHLRRMDSSTVLDWQIELEDWSPPGVPFWGQETQYEGQDGSSISSDEQGGEAAVPGDAAGLGEAQPFGNDPWNNLLSHEAEVGNNAWVLAEVDEQCGWQDVVSSWGGQVVQG</sequence>
<dbReference type="GO" id="GO:0005737">
    <property type="term" value="C:cytoplasm"/>
    <property type="evidence" value="ECO:0007669"/>
    <property type="project" value="TreeGrafter"/>
</dbReference>
<keyword evidence="10" id="KW-0943">RNA-mediated gene silencing</keyword>
<keyword evidence="4" id="KW-0489">Methyltransferase</keyword>
<dbReference type="GeneID" id="63824308"/>
<evidence type="ECO:0000256" key="3">
    <source>
        <dbReference type="ARBA" id="ARBA00021330"/>
    </source>
</evidence>
<dbReference type="GO" id="GO:0005634">
    <property type="term" value="C:nucleus"/>
    <property type="evidence" value="ECO:0007669"/>
    <property type="project" value="TreeGrafter"/>
</dbReference>
<dbReference type="PANTHER" id="PTHR21404:SF3">
    <property type="entry name" value="SMALL RNA 2'-O-METHYLTRANSFERASE"/>
    <property type="match status" value="1"/>
</dbReference>
<name>A0A165CD69_9APHY</name>
<dbReference type="OrthoDB" id="2154311at2759"/>
<keyword evidence="8" id="KW-0460">Magnesium</keyword>
<dbReference type="InterPro" id="IPR026610">
    <property type="entry name" value="Hen1"/>
</dbReference>
<dbReference type="GO" id="GO:0030422">
    <property type="term" value="P:siRNA processing"/>
    <property type="evidence" value="ECO:0007669"/>
    <property type="project" value="TreeGrafter"/>
</dbReference>
<dbReference type="Gene3D" id="3.40.50.150">
    <property type="entry name" value="Vaccinia Virus protein VP39"/>
    <property type="match status" value="1"/>
</dbReference>
<evidence type="ECO:0000256" key="5">
    <source>
        <dbReference type="ARBA" id="ARBA00022679"/>
    </source>
</evidence>
<accession>A0A165CD69</accession>
<dbReference type="AlphaFoldDB" id="A0A165CD69"/>
<evidence type="ECO:0000256" key="6">
    <source>
        <dbReference type="ARBA" id="ARBA00022691"/>
    </source>
</evidence>
<keyword evidence="7" id="KW-0479">Metal-binding</keyword>
<dbReference type="GO" id="GO:0001510">
    <property type="term" value="P:RNA methylation"/>
    <property type="evidence" value="ECO:0007669"/>
    <property type="project" value="InterPro"/>
</dbReference>
<dbReference type="GO" id="GO:0046872">
    <property type="term" value="F:metal ion binding"/>
    <property type="evidence" value="ECO:0007669"/>
    <property type="project" value="UniProtKB-KW"/>
</dbReference>
<keyword evidence="9" id="KW-0694">RNA-binding</keyword>
<dbReference type="STRING" id="1314785.A0A165CD69"/>
<dbReference type="RefSeq" id="XP_040760340.1">
    <property type="nucleotide sequence ID" value="XM_040907279.1"/>
</dbReference>
<comment type="similarity">
    <text evidence="2">Belongs to the methyltransferase superfamily. HEN1 family.</text>
</comment>
<evidence type="ECO:0000256" key="13">
    <source>
        <dbReference type="SAM" id="MobiDB-lite"/>
    </source>
</evidence>
<evidence type="ECO:0000256" key="10">
    <source>
        <dbReference type="ARBA" id="ARBA00023158"/>
    </source>
</evidence>
<keyword evidence="5" id="KW-0808">Transferase</keyword>
<reference evidence="14 15" key="1">
    <citation type="journal article" date="2016" name="Mol. Biol. Evol.">
        <title>Comparative Genomics of Early-Diverging Mushroom-Forming Fungi Provides Insights into the Origins of Lignocellulose Decay Capabilities.</title>
        <authorList>
            <person name="Nagy L.G."/>
            <person name="Riley R."/>
            <person name="Tritt A."/>
            <person name="Adam C."/>
            <person name="Daum C."/>
            <person name="Floudas D."/>
            <person name="Sun H."/>
            <person name="Yadav J.S."/>
            <person name="Pangilinan J."/>
            <person name="Larsson K.H."/>
            <person name="Matsuura K."/>
            <person name="Barry K."/>
            <person name="Labutti K."/>
            <person name="Kuo R."/>
            <person name="Ohm R.A."/>
            <person name="Bhattacharya S.S."/>
            <person name="Shirouzu T."/>
            <person name="Yoshinaga Y."/>
            <person name="Martin F.M."/>
            <person name="Grigoriev I.V."/>
            <person name="Hibbett D.S."/>
        </authorList>
    </citation>
    <scope>NUCLEOTIDE SEQUENCE [LARGE SCALE GENOMIC DNA]</scope>
    <source>
        <strain evidence="14 15">93-53</strain>
    </source>
</reference>
<dbReference type="GO" id="GO:0090486">
    <property type="term" value="F:small RNA 2'-O-methyltransferase activity"/>
    <property type="evidence" value="ECO:0007669"/>
    <property type="project" value="UniProtKB-EC"/>
</dbReference>
<dbReference type="Proteomes" id="UP000076871">
    <property type="component" value="Unassembled WGS sequence"/>
</dbReference>
<evidence type="ECO:0000256" key="7">
    <source>
        <dbReference type="ARBA" id="ARBA00022723"/>
    </source>
</evidence>
<evidence type="ECO:0000313" key="15">
    <source>
        <dbReference type="Proteomes" id="UP000076871"/>
    </source>
</evidence>
<dbReference type="GO" id="GO:0003723">
    <property type="term" value="F:RNA binding"/>
    <property type="evidence" value="ECO:0007669"/>
    <property type="project" value="UniProtKB-KW"/>
</dbReference>